<dbReference type="Pfam" id="PF12450">
    <property type="entry name" value="vWF_A"/>
    <property type="match status" value="1"/>
</dbReference>
<proteinExistence type="predicted"/>
<evidence type="ECO:0000256" key="2">
    <source>
        <dbReference type="SAM" id="SignalP"/>
    </source>
</evidence>
<keyword evidence="2" id="KW-0732">Signal</keyword>
<evidence type="ECO:0000313" key="4">
    <source>
        <dbReference type="EMBL" id="WLS98937.1"/>
    </source>
</evidence>
<dbReference type="PANTHER" id="PTHR10579:SF43">
    <property type="entry name" value="ZINC FINGER (C3HC4-TYPE RING FINGER) FAMILY PROTEIN"/>
    <property type="match status" value="1"/>
</dbReference>
<dbReference type="InterPro" id="IPR051266">
    <property type="entry name" value="CLCR"/>
</dbReference>
<dbReference type="AlphaFoldDB" id="A0ABD7Z4M4"/>
<dbReference type="SUPFAM" id="SSF53300">
    <property type="entry name" value="vWA-like"/>
    <property type="match status" value="1"/>
</dbReference>
<organism evidence="4 5">
    <name type="scientific">Snodgrassella alvi</name>
    <dbReference type="NCBI Taxonomy" id="1196083"/>
    <lineage>
        <taxon>Bacteria</taxon>
        <taxon>Pseudomonadati</taxon>
        <taxon>Pseudomonadota</taxon>
        <taxon>Betaproteobacteria</taxon>
        <taxon>Neisseriales</taxon>
        <taxon>Neisseriaceae</taxon>
        <taxon>Snodgrassella</taxon>
    </lineage>
</organism>
<dbReference type="EMBL" id="CP132375">
    <property type="protein sequence ID" value="WLS98937.1"/>
    <property type="molecule type" value="Genomic_DNA"/>
</dbReference>
<reference evidence="4 5" key="1">
    <citation type="submission" date="2023-08" db="EMBL/GenBank/DDBJ databases">
        <title>Complete genome sequences of 12 bacterial strains from the honey bee gut, resolved with long-read nanopore sequencing.</title>
        <authorList>
            <person name="Kwong W.K."/>
            <person name="Acheampong S."/>
            <person name="Polat M.F."/>
        </authorList>
    </citation>
    <scope>NUCLEOTIDE SEQUENCE [LARGE SCALE GENOMIC DNA]</scope>
    <source>
        <strain evidence="5">wkB9</strain>
    </source>
</reference>
<accession>A0ABD7Z4M4</accession>
<dbReference type="PANTHER" id="PTHR10579">
    <property type="entry name" value="CALCIUM-ACTIVATED CHLORIDE CHANNEL REGULATOR"/>
    <property type="match status" value="1"/>
</dbReference>
<dbReference type="InterPro" id="IPR002035">
    <property type="entry name" value="VWF_A"/>
</dbReference>
<dbReference type="GeneID" id="32536348"/>
<evidence type="ECO:0000259" key="3">
    <source>
        <dbReference type="PROSITE" id="PS50234"/>
    </source>
</evidence>
<dbReference type="Proteomes" id="UP001229773">
    <property type="component" value="Chromosome"/>
</dbReference>
<dbReference type="PROSITE" id="PS51257">
    <property type="entry name" value="PROKAR_LIPOPROTEIN"/>
    <property type="match status" value="1"/>
</dbReference>
<feature type="region of interest" description="Disordered" evidence="1">
    <location>
        <begin position="31"/>
        <end position="51"/>
    </location>
</feature>
<feature type="chain" id="PRO_5044808960" evidence="2">
    <location>
        <begin position="27"/>
        <end position="584"/>
    </location>
</feature>
<protein>
    <submittedName>
        <fullName evidence="4">VWA domain-containing protein</fullName>
    </submittedName>
</protein>
<dbReference type="InterPro" id="IPR036465">
    <property type="entry name" value="vWFA_dom_sf"/>
</dbReference>
<dbReference type="RefSeq" id="WP_080690420.1">
    <property type="nucleotide sequence ID" value="NZ_CP132375.1"/>
</dbReference>
<dbReference type="Pfam" id="PF00092">
    <property type="entry name" value="VWA"/>
    <property type="match status" value="1"/>
</dbReference>
<dbReference type="Pfam" id="PF12034">
    <property type="entry name" value="YfbK_C"/>
    <property type="match status" value="1"/>
</dbReference>
<sequence length="584" mass="63630">MLKIKAIGRKASYSLVLVLLTSILSACNTAGTSSRDRVSSTDSTSNQSDGYYANMSAGYKTSFSEESLSLRKSKPSSSSVEYNSRIGFRGADYQSPGLRAVFETQQPDTAQYKNYSDNPVKQVVTEPVSTFSLDMDTASYANSRRFIAHGRMPHPDAVRVEEFINYFPSTSNEKLTSITGSPFSAGYELAPSPWNTDKVLLRVNIKANDVNFNQLPPSNLVFLVDTSGSMYGEDRLDLLKESLKLLVNKLRPQDKVSIVAYAGSAGVALEPTSGSNKAKILAAIDKFEAGGSTAGGEGLQLAYKMAERGKVNGGINRILLATDGDFNVGINSTEELKAFVSREKEKGITLSTLGFGDDNFNDAMMVQIADAGNGNYSYIDSLEEAQKVLQEEMSATLVTVAKDVKAQIEFNPAQVLEYRQIGYEKRQLKQEDFNNDKVDAGDIGAGKKLTVLYELTLAGGKPSIDPLRYQNKKSAPAINANNNEIAFLKLRWKAPRGQKSELASLPIEKKALASSFASAGVETRFMAAVAAYGQKLRNNPELSKTSYQQIASWANNAKGEDKQGYRAEFVKLVRKAAALDDKDN</sequence>
<evidence type="ECO:0000256" key="1">
    <source>
        <dbReference type="SAM" id="MobiDB-lite"/>
    </source>
</evidence>
<feature type="signal peptide" evidence="2">
    <location>
        <begin position="1"/>
        <end position="26"/>
    </location>
</feature>
<dbReference type="InterPro" id="IPR021908">
    <property type="entry name" value="YfbK_C"/>
</dbReference>
<gene>
    <name evidence="4" type="ORF">RAM05_02705</name>
</gene>
<dbReference type="SMART" id="SM00327">
    <property type="entry name" value="VWA"/>
    <property type="match status" value="1"/>
</dbReference>
<dbReference type="CDD" id="cd01465">
    <property type="entry name" value="vWA_subgroup"/>
    <property type="match status" value="1"/>
</dbReference>
<dbReference type="Gene3D" id="3.40.50.410">
    <property type="entry name" value="von Willebrand factor, type A domain"/>
    <property type="match status" value="1"/>
</dbReference>
<dbReference type="InterPro" id="IPR022156">
    <property type="entry name" value="Uncharacterised_YfbK_N"/>
</dbReference>
<name>A0ABD7Z4M4_9NEIS</name>
<dbReference type="PROSITE" id="PS50234">
    <property type="entry name" value="VWFA"/>
    <property type="match status" value="1"/>
</dbReference>
<evidence type="ECO:0000313" key="5">
    <source>
        <dbReference type="Proteomes" id="UP001229773"/>
    </source>
</evidence>
<feature type="domain" description="VWFA" evidence="3">
    <location>
        <begin position="219"/>
        <end position="397"/>
    </location>
</feature>